<organism evidence="6 7">
    <name type="scientific">Marinobacter nanhaiticus D15-8W</name>
    <dbReference type="NCBI Taxonomy" id="626887"/>
    <lineage>
        <taxon>Bacteria</taxon>
        <taxon>Pseudomonadati</taxon>
        <taxon>Pseudomonadota</taxon>
        <taxon>Gammaproteobacteria</taxon>
        <taxon>Pseudomonadales</taxon>
        <taxon>Marinobacteraceae</taxon>
        <taxon>Marinobacter</taxon>
    </lineage>
</organism>
<dbReference type="InterPro" id="IPR018490">
    <property type="entry name" value="cNMP-bd_dom_sf"/>
</dbReference>
<evidence type="ECO:0000313" key="7">
    <source>
        <dbReference type="Proteomes" id="UP000013165"/>
    </source>
</evidence>
<dbReference type="CDD" id="cd00038">
    <property type="entry name" value="CAP_ED"/>
    <property type="match status" value="1"/>
</dbReference>
<evidence type="ECO:0000259" key="4">
    <source>
        <dbReference type="PROSITE" id="PS50042"/>
    </source>
</evidence>
<feature type="domain" description="HTH crp-type" evidence="5">
    <location>
        <begin position="157"/>
        <end position="231"/>
    </location>
</feature>
<dbReference type="InterPro" id="IPR000595">
    <property type="entry name" value="cNMP-bd_dom"/>
</dbReference>
<evidence type="ECO:0000256" key="1">
    <source>
        <dbReference type="ARBA" id="ARBA00023015"/>
    </source>
</evidence>
<dbReference type="PANTHER" id="PTHR24567:SF68">
    <property type="entry name" value="DNA-BINDING TRANSCRIPTIONAL DUAL REGULATOR CRP"/>
    <property type="match status" value="1"/>
</dbReference>
<dbReference type="AlphaFoldDB" id="N6W951"/>
<dbReference type="Pfam" id="PF13545">
    <property type="entry name" value="HTH_Crp_2"/>
    <property type="match status" value="1"/>
</dbReference>
<dbReference type="SMART" id="SM00419">
    <property type="entry name" value="HTH_CRP"/>
    <property type="match status" value="1"/>
</dbReference>
<comment type="caution">
    <text evidence="6">The sequence shown here is derived from an EMBL/GenBank/DDBJ whole genome shotgun (WGS) entry which is preliminary data.</text>
</comment>
<evidence type="ECO:0000256" key="2">
    <source>
        <dbReference type="ARBA" id="ARBA00023125"/>
    </source>
</evidence>
<accession>N6W951</accession>
<sequence>MSSVTNFFEPDPDLTPLLRKLSFHAELSANDVHELQQLIRKRAHFKRGEAIIQRGTHTRNIYVISEGVVSQEMATEAGTNCIIGFLVAGDTTEINSSLNASSDVTIKCLTAVQAIQLSADEFKAVLHSNPTLSRAFTLVRLSAESRTRELLMNLAAKPADQKIAHLLCELSLRAGNVRPDDESVFDIPLTQTELAQALGLSSVHVNRTFKRLREAGLIDLVGGRVRILDWKQLAKLCSYDSRYMTQHHGNPRDNASDLLG</sequence>
<dbReference type="STRING" id="626887.J057_03680"/>
<dbReference type="GO" id="GO:0003677">
    <property type="term" value="F:DNA binding"/>
    <property type="evidence" value="ECO:0007669"/>
    <property type="project" value="UniProtKB-KW"/>
</dbReference>
<protein>
    <submittedName>
        <fullName evidence="6">Crp/Fnr family transcriptional regulator</fullName>
    </submittedName>
</protein>
<dbReference type="PATRIC" id="fig|626887.3.peg.723"/>
<dbReference type="InterPro" id="IPR012318">
    <property type="entry name" value="HTH_CRP"/>
</dbReference>
<dbReference type="OrthoDB" id="9126850at2"/>
<dbReference type="InterPro" id="IPR050397">
    <property type="entry name" value="Env_Response_Regulators"/>
</dbReference>
<dbReference type="InterPro" id="IPR014710">
    <property type="entry name" value="RmlC-like_jellyroll"/>
</dbReference>
<dbReference type="Pfam" id="PF00027">
    <property type="entry name" value="cNMP_binding"/>
    <property type="match status" value="1"/>
</dbReference>
<evidence type="ECO:0000256" key="3">
    <source>
        <dbReference type="ARBA" id="ARBA00023163"/>
    </source>
</evidence>
<evidence type="ECO:0000313" key="6">
    <source>
        <dbReference type="EMBL" id="ENO16774.1"/>
    </source>
</evidence>
<evidence type="ECO:0000259" key="5">
    <source>
        <dbReference type="PROSITE" id="PS51063"/>
    </source>
</evidence>
<keyword evidence="2" id="KW-0238">DNA-binding</keyword>
<dbReference type="GO" id="GO:0003700">
    <property type="term" value="F:DNA-binding transcription factor activity"/>
    <property type="evidence" value="ECO:0007669"/>
    <property type="project" value="TreeGrafter"/>
</dbReference>
<dbReference type="PROSITE" id="PS51063">
    <property type="entry name" value="HTH_CRP_2"/>
    <property type="match status" value="1"/>
</dbReference>
<dbReference type="EMBL" id="APLQ01000010">
    <property type="protein sequence ID" value="ENO16774.1"/>
    <property type="molecule type" value="Genomic_DNA"/>
</dbReference>
<gene>
    <name evidence="6" type="ORF">J057_03680</name>
</gene>
<dbReference type="HOGENOM" id="CLU_075053_0_0_6"/>
<dbReference type="GO" id="GO:0005829">
    <property type="term" value="C:cytosol"/>
    <property type="evidence" value="ECO:0007669"/>
    <property type="project" value="TreeGrafter"/>
</dbReference>
<dbReference type="eggNOG" id="COG0664">
    <property type="taxonomic scope" value="Bacteria"/>
</dbReference>
<dbReference type="Gene3D" id="1.10.10.10">
    <property type="entry name" value="Winged helix-like DNA-binding domain superfamily/Winged helix DNA-binding domain"/>
    <property type="match status" value="1"/>
</dbReference>
<dbReference type="Gene3D" id="2.60.120.10">
    <property type="entry name" value="Jelly Rolls"/>
    <property type="match status" value="1"/>
</dbReference>
<dbReference type="CDD" id="cd00092">
    <property type="entry name" value="HTH_CRP"/>
    <property type="match status" value="1"/>
</dbReference>
<dbReference type="PANTHER" id="PTHR24567">
    <property type="entry name" value="CRP FAMILY TRANSCRIPTIONAL REGULATORY PROTEIN"/>
    <property type="match status" value="1"/>
</dbReference>
<proteinExistence type="predicted"/>
<dbReference type="InterPro" id="IPR036390">
    <property type="entry name" value="WH_DNA-bd_sf"/>
</dbReference>
<dbReference type="RefSeq" id="WP_004583284.1">
    <property type="nucleotide sequence ID" value="NZ_AP028878.1"/>
</dbReference>
<dbReference type="InterPro" id="IPR036388">
    <property type="entry name" value="WH-like_DNA-bd_sf"/>
</dbReference>
<keyword evidence="1" id="KW-0805">Transcription regulation</keyword>
<keyword evidence="7" id="KW-1185">Reference proteome</keyword>
<dbReference type="SUPFAM" id="SSF51206">
    <property type="entry name" value="cAMP-binding domain-like"/>
    <property type="match status" value="1"/>
</dbReference>
<reference evidence="6 7" key="1">
    <citation type="journal article" date="2013" name="Genome Announc.">
        <title>Genome Sequence of the Polycyclic Aromatic Hydrocarbon-Degrading Bacterium Strain Marinobacter nanhaiticus D15-8WT.</title>
        <authorList>
            <person name="Cui Z."/>
            <person name="Gao W."/>
            <person name="Li Q."/>
            <person name="Xu G."/>
            <person name="Zheng L."/>
        </authorList>
    </citation>
    <scope>NUCLEOTIDE SEQUENCE [LARGE SCALE GENOMIC DNA]</scope>
    <source>
        <strain evidence="6 7">D15-8W</strain>
    </source>
</reference>
<dbReference type="Proteomes" id="UP000013165">
    <property type="component" value="Unassembled WGS sequence"/>
</dbReference>
<feature type="domain" description="Cyclic nucleotide-binding" evidence="4">
    <location>
        <begin position="23"/>
        <end position="134"/>
    </location>
</feature>
<dbReference type="SUPFAM" id="SSF46785">
    <property type="entry name" value="Winged helix' DNA-binding domain"/>
    <property type="match status" value="1"/>
</dbReference>
<dbReference type="PROSITE" id="PS50042">
    <property type="entry name" value="CNMP_BINDING_3"/>
    <property type="match status" value="1"/>
</dbReference>
<name>N6W951_9GAMM</name>
<keyword evidence="3" id="KW-0804">Transcription</keyword>